<dbReference type="STRING" id="1125876.SAMN05443292_0366"/>
<accession>A0A1I3DCC7</accession>
<gene>
    <name evidence="1" type="ORF">SAMN05443292_0366</name>
</gene>
<dbReference type="Proteomes" id="UP000198931">
    <property type="component" value="Unassembled WGS sequence"/>
</dbReference>
<dbReference type="AlphaFoldDB" id="A0A1I3DCC7"/>
<protein>
    <submittedName>
        <fullName evidence="1">DNA polymerase-3 subunit gamma/tau</fullName>
    </submittedName>
</protein>
<proteinExistence type="predicted"/>
<evidence type="ECO:0000313" key="1">
    <source>
        <dbReference type="EMBL" id="SFH84131.1"/>
    </source>
</evidence>
<dbReference type="EMBL" id="FOQT01000001">
    <property type="protein sequence ID" value="SFH84131.1"/>
    <property type="molecule type" value="Genomic_DNA"/>
</dbReference>
<evidence type="ECO:0000313" key="2">
    <source>
        <dbReference type="Proteomes" id="UP000198931"/>
    </source>
</evidence>
<organism evidence="1 2">
    <name type="scientific">Halpernia frigidisoli</name>
    <dbReference type="NCBI Taxonomy" id="1125876"/>
    <lineage>
        <taxon>Bacteria</taxon>
        <taxon>Pseudomonadati</taxon>
        <taxon>Bacteroidota</taxon>
        <taxon>Flavobacteriia</taxon>
        <taxon>Flavobacteriales</taxon>
        <taxon>Weeksellaceae</taxon>
        <taxon>Chryseobacterium group</taxon>
        <taxon>Halpernia</taxon>
    </lineage>
</organism>
<reference evidence="1 2" key="1">
    <citation type="submission" date="2016-10" db="EMBL/GenBank/DDBJ databases">
        <authorList>
            <person name="de Groot N.N."/>
        </authorList>
    </citation>
    <scope>NUCLEOTIDE SEQUENCE [LARGE SCALE GENOMIC DNA]</scope>
    <source>
        <strain evidence="1 2">DSM 26000</strain>
    </source>
</reference>
<sequence length="187" mass="21780">MEKEISPILIVKESEAELELPEKNLIQTAEKPLIQKKEKSKFSISDALKVEEKKEVITEVLSTKDLPQNHFSETDLQKEWHLFLDEMKASNTMVFNAINGFKLTKINEHDIEICCPSDSAKAEFNNVSGKFLNHFKHQVNNYHINLNFKIDIKLKKEILTKRKIFDKFAEINPVLNDLNDLMKFDFS</sequence>
<dbReference type="RefSeq" id="WP_233741891.1">
    <property type="nucleotide sequence ID" value="NZ_FOQT01000001.1"/>
</dbReference>
<name>A0A1I3DCC7_9FLAO</name>
<keyword evidence="2" id="KW-1185">Reference proteome</keyword>